<reference evidence="2 3" key="1">
    <citation type="journal article" date="2016" name="Nat. Commun.">
        <title>Thousands of microbial genomes shed light on interconnected biogeochemical processes in an aquifer system.</title>
        <authorList>
            <person name="Anantharaman K."/>
            <person name="Brown C.T."/>
            <person name="Hug L.A."/>
            <person name="Sharon I."/>
            <person name="Castelle C.J."/>
            <person name="Probst A.J."/>
            <person name="Thomas B.C."/>
            <person name="Singh A."/>
            <person name="Wilkins M.J."/>
            <person name="Karaoz U."/>
            <person name="Brodie E.L."/>
            <person name="Williams K.H."/>
            <person name="Hubbard S.S."/>
            <person name="Banfield J.F."/>
        </authorList>
    </citation>
    <scope>NUCLEOTIDE SEQUENCE [LARGE SCALE GENOMIC DNA]</scope>
</reference>
<comment type="caution">
    <text evidence="2">The sequence shown here is derived from an EMBL/GenBank/DDBJ whole genome shotgun (WGS) entry which is preliminary data.</text>
</comment>
<proteinExistence type="predicted"/>
<gene>
    <name evidence="2" type="ORF">A3A87_04710</name>
</gene>
<dbReference type="AlphaFoldDB" id="A0A1F6U1W5"/>
<dbReference type="CDD" id="cd02116">
    <property type="entry name" value="ACT"/>
    <property type="match status" value="1"/>
</dbReference>
<dbReference type="STRING" id="1817768.A3A87_04710"/>
<protein>
    <recommendedName>
        <fullName evidence="1">ACT domain-containing protein</fullName>
    </recommendedName>
</protein>
<dbReference type="Gene3D" id="3.30.2130.10">
    <property type="entry name" value="VC0802-like"/>
    <property type="match status" value="1"/>
</dbReference>
<evidence type="ECO:0000313" key="2">
    <source>
        <dbReference type="EMBL" id="OGI51373.1"/>
    </source>
</evidence>
<dbReference type="InterPro" id="IPR002912">
    <property type="entry name" value="ACT_dom"/>
</dbReference>
<name>A0A1F6U1W5_9PROT</name>
<dbReference type="EMBL" id="MFTC01000043">
    <property type="protein sequence ID" value="OGI51373.1"/>
    <property type="molecule type" value="Genomic_DNA"/>
</dbReference>
<dbReference type="InterPro" id="IPR045865">
    <property type="entry name" value="ACT-like_dom_sf"/>
</dbReference>
<dbReference type="SUPFAM" id="SSF55021">
    <property type="entry name" value="ACT-like"/>
    <property type="match status" value="1"/>
</dbReference>
<organism evidence="2 3">
    <name type="scientific">Candidatus Muproteobacteria bacterium RIFCSPLOWO2_01_FULL_60_18</name>
    <dbReference type="NCBI Taxonomy" id="1817768"/>
    <lineage>
        <taxon>Bacteria</taxon>
        <taxon>Pseudomonadati</taxon>
        <taxon>Pseudomonadota</taxon>
        <taxon>Candidatus Muproteobacteria</taxon>
    </lineage>
</organism>
<evidence type="ECO:0000259" key="1">
    <source>
        <dbReference type="PROSITE" id="PS51671"/>
    </source>
</evidence>
<sequence length="137" mass="14509">MNMATAQKVSYFAMQIPNRAGEAGRILTGLAKAGVNLLAFTGFPHGNRSQVDFIPANPATFLAVARGMKLRLRGKKTGFLIRGSDQRGAIARVMSKLARAKINVTAVDAVTAGAGRFGAILWVKQKDVNRAARALGA</sequence>
<accession>A0A1F6U1W5</accession>
<dbReference type="PROSITE" id="PS51671">
    <property type="entry name" value="ACT"/>
    <property type="match status" value="1"/>
</dbReference>
<evidence type="ECO:0000313" key="3">
    <source>
        <dbReference type="Proteomes" id="UP000179037"/>
    </source>
</evidence>
<dbReference type="Proteomes" id="UP000179037">
    <property type="component" value="Unassembled WGS sequence"/>
</dbReference>
<feature type="domain" description="ACT" evidence="1">
    <location>
        <begin position="78"/>
        <end position="137"/>
    </location>
</feature>